<sequence>MGKFTGEVSFFDRARNLIIDHQINLVKDELNDNRIYVDTVRFTEWMEDEVVQELSTLLLILEHNSELKSCNEPQLFNILEMCYFEFCSNKFFGIASYLGRRIRHGTFKGHLFSDVISIEANNTSLLKDPIIACKWKQWKSEHEDRIDSIVRDKLHIETTHKRSGFLNPNIRTNIKQDIANACMNDLLNDFKKNRKVHGSLHIIVEYCWRIAEVDLRGINTYFKSQKQLLMNSELISDIKVNANPCQKLLANNFARDLQRLINDKLATMYGWFKRPQSVAPKASLSLLYKAVVAEVNQTFRDFKPDTNFNEYDEIEIMGGAYHVLYDAFYVIVYNAAKHSKRGGLVSRSFKVVNNNERIAVEVTISSEIKDSQDDKMVNEKLQLSSIGDIDDAQLNEGRSGIIKLYHLEKYNEYFNINKVACENRQVTVNVSYELVHG</sequence>
<reference evidence="1 2" key="1">
    <citation type="submission" date="2016-11" db="EMBL/GenBank/DDBJ databases">
        <authorList>
            <person name="Jaros S."/>
            <person name="Januszkiewicz K."/>
            <person name="Wedrychowicz H."/>
        </authorList>
    </citation>
    <scope>NUCLEOTIDE SEQUENCE [LARGE SCALE GENOMIC DNA]</scope>
    <source>
        <strain evidence="1">NVI 5450</strain>
    </source>
</reference>
<evidence type="ECO:0000313" key="2">
    <source>
        <dbReference type="Proteomes" id="UP000183794"/>
    </source>
</evidence>
<dbReference type="RefSeq" id="WP_217653356.1">
    <property type="nucleotide sequence ID" value="NZ_FPLD01000035.1"/>
</dbReference>
<dbReference type="EMBL" id="FPLD01000035">
    <property type="protein sequence ID" value="SGY89100.1"/>
    <property type="molecule type" value="Genomic_DNA"/>
</dbReference>
<proteinExistence type="predicted"/>
<protein>
    <submittedName>
        <fullName evidence="1">Putative orphan protein</fullName>
    </submittedName>
</protein>
<organism evidence="1 2">
    <name type="scientific">Moritella viscosa</name>
    <dbReference type="NCBI Taxonomy" id="80854"/>
    <lineage>
        <taxon>Bacteria</taxon>
        <taxon>Pseudomonadati</taxon>
        <taxon>Pseudomonadota</taxon>
        <taxon>Gammaproteobacteria</taxon>
        <taxon>Alteromonadales</taxon>
        <taxon>Moritellaceae</taxon>
        <taxon>Moritella</taxon>
    </lineage>
</organism>
<dbReference type="AlphaFoldDB" id="A0A1K9Z049"/>
<accession>A0A1K9Z049</accession>
<name>A0A1K9Z049_9GAMM</name>
<evidence type="ECO:0000313" key="1">
    <source>
        <dbReference type="EMBL" id="SGY89100.1"/>
    </source>
</evidence>
<dbReference type="Proteomes" id="UP000183794">
    <property type="component" value="Unassembled WGS sequence"/>
</dbReference>
<gene>
    <name evidence="1" type="ORF">NVI5450_0949</name>
</gene>